<gene>
    <name evidence="1" type="ordered locus">wcw_0618</name>
</gene>
<dbReference type="STRING" id="716544.wcw_0618"/>
<keyword evidence="2" id="KW-1185">Reference proteome</keyword>
<organism evidence="1 2">
    <name type="scientific">Waddlia chondrophila (strain ATCC VR-1470 / WSU 86-1044)</name>
    <dbReference type="NCBI Taxonomy" id="716544"/>
    <lineage>
        <taxon>Bacteria</taxon>
        <taxon>Pseudomonadati</taxon>
        <taxon>Chlamydiota</taxon>
        <taxon>Chlamydiia</taxon>
        <taxon>Parachlamydiales</taxon>
        <taxon>Waddliaceae</taxon>
        <taxon>Waddlia</taxon>
    </lineage>
</organism>
<dbReference type="EMBL" id="CP001928">
    <property type="protein sequence ID" value="ADI37986.1"/>
    <property type="molecule type" value="Genomic_DNA"/>
</dbReference>
<evidence type="ECO:0000313" key="2">
    <source>
        <dbReference type="Proteomes" id="UP000001505"/>
    </source>
</evidence>
<reference evidence="1 2" key="1">
    <citation type="journal article" date="2010" name="PLoS ONE">
        <title>The Waddlia genome: a window into chlamydial biology.</title>
        <authorList>
            <person name="Bertelli C."/>
            <person name="Collyn F."/>
            <person name="Croxatto A."/>
            <person name="Ruckert C."/>
            <person name="Polkinghorne A."/>
            <person name="Kebbi-Beghdadi C."/>
            <person name="Goesmann A."/>
            <person name="Vaughan L."/>
            <person name="Greub G."/>
        </authorList>
    </citation>
    <scope>NUCLEOTIDE SEQUENCE [LARGE SCALE GENOMIC DNA]</scope>
    <source>
        <strain evidence="2">ATCC VR-1470 / WSU 86-1044</strain>
    </source>
</reference>
<dbReference type="HOGENOM" id="CLU_2541703_0_0_0"/>
<name>D6YV25_WADCW</name>
<dbReference type="Proteomes" id="UP000001505">
    <property type="component" value="Chromosome"/>
</dbReference>
<accession>D6YV25</accession>
<evidence type="ECO:0000313" key="1">
    <source>
        <dbReference type="EMBL" id="ADI37986.1"/>
    </source>
</evidence>
<proteinExistence type="predicted"/>
<dbReference type="KEGG" id="wch:wcw_0618"/>
<dbReference type="AlphaFoldDB" id="D6YV25"/>
<sequence length="83" mass="9483">MIFNLPIFSASRMMSFTHHMRRNKILKIEKFLFTFTILALNFTLMTGCYRIPKEGEYSVIPATNNPSVVGTHKPENPLTSSGF</sequence>
<protein>
    <submittedName>
        <fullName evidence="1">Uncharacterized protein</fullName>
    </submittedName>
</protein>